<evidence type="ECO:0008006" key="4">
    <source>
        <dbReference type="Google" id="ProtNLM"/>
    </source>
</evidence>
<dbReference type="GeneID" id="28761020"/>
<sequence length="311" mass="34968">MTTSTPSEPQDSPIHQSSSTQARLHQQSSIMLREQPKEVDLLILGAGWTATFLIPLLETEKIPYAATTTTGRDSTIPFKFNPDSGSAEPYKTLPKAKTILITFPLTGKGPSKVLTGLYRSVHGAKNHWIQLGHTGIFNQLPDSYSDDDSPYDKSNERAIAEDELRQLGGTALNLSGLYGGSRVPRSWLPRLGQSKDDVRKRGAVHFIHGEDVARAIVASHRHPTPGKRWILADLRVYDWYDLIMSFSAMAEGEESAQEEETRQQFAKWVGELMLEEDVRALPREMDKLGRKLDSRGFWKEHGIWPRHQRLG</sequence>
<keyword evidence="3" id="KW-1185">Reference proteome</keyword>
<organism evidence="2 3">
    <name type="scientific">Paraphaeosphaeria sporulosa</name>
    <dbReference type="NCBI Taxonomy" id="1460663"/>
    <lineage>
        <taxon>Eukaryota</taxon>
        <taxon>Fungi</taxon>
        <taxon>Dikarya</taxon>
        <taxon>Ascomycota</taxon>
        <taxon>Pezizomycotina</taxon>
        <taxon>Dothideomycetes</taxon>
        <taxon>Pleosporomycetidae</taxon>
        <taxon>Pleosporales</taxon>
        <taxon>Massarineae</taxon>
        <taxon>Didymosphaeriaceae</taxon>
        <taxon>Paraphaeosphaeria</taxon>
    </lineage>
</organism>
<dbReference type="OrthoDB" id="674948at2759"/>
<evidence type="ECO:0000313" key="2">
    <source>
        <dbReference type="EMBL" id="OAG09444.1"/>
    </source>
</evidence>
<name>A0A177CPJ9_9PLEO</name>
<dbReference type="PANTHER" id="PTHR40129:SF2">
    <property type="entry name" value="KETOPANTOATE REDUCTASE N-TERMINAL DOMAIN-CONTAINING PROTEIN"/>
    <property type="match status" value="1"/>
</dbReference>
<dbReference type="EMBL" id="KV441549">
    <property type="protein sequence ID" value="OAG09444.1"/>
    <property type="molecule type" value="Genomic_DNA"/>
</dbReference>
<dbReference type="SUPFAM" id="SSF51735">
    <property type="entry name" value="NAD(P)-binding Rossmann-fold domains"/>
    <property type="match status" value="1"/>
</dbReference>
<dbReference type="STRING" id="1460663.A0A177CPJ9"/>
<dbReference type="Gene3D" id="3.40.50.720">
    <property type="entry name" value="NAD(P)-binding Rossmann-like Domain"/>
    <property type="match status" value="1"/>
</dbReference>
<evidence type="ECO:0000313" key="3">
    <source>
        <dbReference type="Proteomes" id="UP000077069"/>
    </source>
</evidence>
<gene>
    <name evidence="2" type="ORF">CC84DRAFT_1160597</name>
</gene>
<accession>A0A177CPJ9</accession>
<protein>
    <recommendedName>
        <fullName evidence="4">NAD(P)-binding protein</fullName>
    </recommendedName>
</protein>
<reference evidence="2 3" key="1">
    <citation type="submission" date="2016-05" db="EMBL/GenBank/DDBJ databases">
        <title>Comparative analysis of secretome profiles of manganese(II)-oxidizing ascomycete fungi.</title>
        <authorList>
            <consortium name="DOE Joint Genome Institute"/>
            <person name="Zeiner C.A."/>
            <person name="Purvine S.O."/>
            <person name="Zink E.M."/>
            <person name="Wu S."/>
            <person name="Pasa-Tolic L."/>
            <person name="Chaput D.L."/>
            <person name="Haridas S."/>
            <person name="Grigoriev I.V."/>
            <person name="Santelli C.M."/>
            <person name="Hansel C.M."/>
        </authorList>
    </citation>
    <scope>NUCLEOTIDE SEQUENCE [LARGE SCALE GENOMIC DNA]</scope>
    <source>
        <strain evidence="2 3">AP3s5-JAC2a</strain>
    </source>
</reference>
<evidence type="ECO:0000256" key="1">
    <source>
        <dbReference type="SAM" id="MobiDB-lite"/>
    </source>
</evidence>
<dbReference type="PANTHER" id="PTHR40129">
    <property type="entry name" value="KETOPANTOATE REDUCTASE N-TERMINAL DOMAIN-CONTAINING PROTEIN"/>
    <property type="match status" value="1"/>
</dbReference>
<feature type="region of interest" description="Disordered" evidence="1">
    <location>
        <begin position="1"/>
        <end position="27"/>
    </location>
</feature>
<dbReference type="InterPro" id="IPR036291">
    <property type="entry name" value="NAD(P)-bd_dom_sf"/>
</dbReference>
<dbReference type="Proteomes" id="UP000077069">
    <property type="component" value="Unassembled WGS sequence"/>
</dbReference>
<proteinExistence type="predicted"/>
<dbReference type="InParanoid" id="A0A177CPJ9"/>
<dbReference type="RefSeq" id="XP_018039809.1">
    <property type="nucleotide sequence ID" value="XM_018177534.1"/>
</dbReference>
<dbReference type="AlphaFoldDB" id="A0A177CPJ9"/>